<evidence type="ECO:0000259" key="8">
    <source>
        <dbReference type="PROSITE" id="PS50995"/>
    </source>
</evidence>
<name>A0A0R2HAD0_9FIRM</name>
<keyword evidence="2" id="KW-0805">Transcription regulation</keyword>
<reference evidence="9 10" key="1">
    <citation type="journal article" date="2015" name="Genome Announc.">
        <title>Expanding the biotechnology potential of lactobacilli through comparative genomics of 213 strains and associated genera.</title>
        <authorList>
            <person name="Sun Z."/>
            <person name="Harris H.M."/>
            <person name="McCann A."/>
            <person name="Guo C."/>
            <person name="Argimon S."/>
            <person name="Zhang W."/>
            <person name="Yang X."/>
            <person name="Jeffery I.B."/>
            <person name="Cooney J.C."/>
            <person name="Kagawa T.F."/>
            <person name="Liu W."/>
            <person name="Song Y."/>
            <person name="Salvetti E."/>
            <person name="Wrobel A."/>
            <person name="Rasinkangas P."/>
            <person name="Parkhill J."/>
            <person name="Rea M.C."/>
            <person name="O'Sullivan O."/>
            <person name="Ritari J."/>
            <person name="Douillard F.P."/>
            <person name="Paul Ross R."/>
            <person name="Yang R."/>
            <person name="Briner A.E."/>
            <person name="Felis G.E."/>
            <person name="de Vos W.M."/>
            <person name="Barrangou R."/>
            <person name="Klaenhammer T.R."/>
            <person name="Caufield P.W."/>
            <person name="Cui Y."/>
            <person name="Zhang H."/>
            <person name="O'Toole P.W."/>
        </authorList>
    </citation>
    <scope>NUCLEOTIDE SEQUENCE [LARGE SCALE GENOMIC DNA]</scope>
    <source>
        <strain evidence="9 10">DSM 20405</strain>
    </source>
</reference>
<comment type="subcellular location">
    <subcellularLocation>
        <location evidence="1">Cytoplasm</location>
    </subcellularLocation>
</comment>
<dbReference type="InterPro" id="IPR000835">
    <property type="entry name" value="HTH_MarR-typ"/>
</dbReference>
<dbReference type="GO" id="GO:0005737">
    <property type="term" value="C:cytoplasm"/>
    <property type="evidence" value="ECO:0007669"/>
    <property type="project" value="UniProtKB-SubCell"/>
</dbReference>
<evidence type="ECO:0000256" key="7">
    <source>
        <dbReference type="ARBA" id="ARBA00047207"/>
    </source>
</evidence>
<keyword evidence="3" id="KW-0238">DNA-binding</keyword>
<dbReference type="SUPFAM" id="SSF46785">
    <property type="entry name" value="Winged helix' DNA-binding domain"/>
    <property type="match status" value="1"/>
</dbReference>
<dbReference type="Gene3D" id="1.10.10.10">
    <property type="entry name" value="Winged helix-like DNA-binding domain superfamily/Winged helix DNA-binding domain"/>
    <property type="match status" value="1"/>
</dbReference>
<accession>A0A0R2HAD0</accession>
<evidence type="ECO:0000256" key="4">
    <source>
        <dbReference type="ARBA" id="ARBA00023163"/>
    </source>
</evidence>
<evidence type="ECO:0000256" key="2">
    <source>
        <dbReference type="ARBA" id="ARBA00023015"/>
    </source>
</evidence>
<evidence type="ECO:0000256" key="5">
    <source>
        <dbReference type="ARBA" id="ARBA00046337"/>
    </source>
</evidence>
<gene>
    <name evidence="9" type="ORF">IV49_GL000575</name>
</gene>
<dbReference type="PATRIC" id="fig|1410657.5.peg.600"/>
<dbReference type="EMBL" id="JQBL01000018">
    <property type="protein sequence ID" value="KRN49874.1"/>
    <property type="molecule type" value="Genomic_DNA"/>
</dbReference>
<dbReference type="InterPro" id="IPR036388">
    <property type="entry name" value="WH-like_DNA-bd_sf"/>
</dbReference>
<comment type="similarity">
    <text evidence="5">Belongs to the SarZ family.</text>
</comment>
<dbReference type="Pfam" id="PF22381">
    <property type="entry name" value="Staph_reg_Sar_Rot"/>
    <property type="match status" value="1"/>
</dbReference>
<dbReference type="Proteomes" id="UP000051841">
    <property type="component" value="Unassembled WGS sequence"/>
</dbReference>
<evidence type="ECO:0000313" key="9">
    <source>
        <dbReference type="EMBL" id="KRN49874.1"/>
    </source>
</evidence>
<keyword evidence="4" id="KW-0804">Transcription</keyword>
<dbReference type="InterPro" id="IPR055166">
    <property type="entry name" value="Transc_reg_Sar_Rot_HTH"/>
</dbReference>
<comment type="caution">
    <text evidence="9">The sequence shown here is derived from an EMBL/GenBank/DDBJ whole genome shotgun (WGS) entry which is preliminary data.</text>
</comment>
<evidence type="ECO:0000256" key="3">
    <source>
        <dbReference type="ARBA" id="ARBA00023125"/>
    </source>
</evidence>
<proteinExistence type="inferred from homology"/>
<dbReference type="PANTHER" id="PTHR42756">
    <property type="entry name" value="TRANSCRIPTIONAL REGULATOR, MARR"/>
    <property type="match status" value="1"/>
</dbReference>
<dbReference type="AlphaFoldDB" id="A0A0R2HAD0"/>
<organism evidence="9 10">
    <name type="scientific">Kandleria vitulina DSM 20405</name>
    <dbReference type="NCBI Taxonomy" id="1410657"/>
    <lineage>
        <taxon>Bacteria</taxon>
        <taxon>Bacillati</taxon>
        <taxon>Bacillota</taxon>
        <taxon>Erysipelotrichia</taxon>
        <taxon>Erysipelotrichales</taxon>
        <taxon>Coprobacillaceae</taxon>
        <taxon>Kandleria</taxon>
    </lineage>
</organism>
<keyword evidence="10" id="KW-1185">Reference proteome</keyword>
<evidence type="ECO:0000313" key="10">
    <source>
        <dbReference type="Proteomes" id="UP000051841"/>
    </source>
</evidence>
<dbReference type="GO" id="GO:0003700">
    <property type="term" value="F:DNA-binding transcription factor activity"/>
    <property type="evidence" value="ECO:0007669"/>
    <property type="project" value="InterPro"/>
</dbReference>
<protein>
    <recommendedName>
        <fullName evidence="6">HTH-type transcriptional regulator SarZ</fullName>
    </recommendedName>
    <alternativeName>
        <fullName evidence="7">Staphylococcal accessory regulator Z</fullName>
    </alternativeName>
</protein>
<evidence type="ECO:0000256" key="1">
    <source>
        <dbReference type="ARBA" id="ARBA00004496"/>
    </source>
</evidence>
<dbReference type="PANTHER" id="PTHR42756:SF1">
    <property type="entry name" value="TRANSCRIPTIONAL REPRESSOR OF EMRAB OPERON"/>
    <property type="match status" value="1"/>
</dbReference>
<sequence length="153" mass="17866">MINKEKDLMDIITDTFYLAKKVKEDYLKKGPYPELSLTEINVIEAVSKEQFPTMGAVADRLRVTVGTLTTNVKSIIKKGFLTKERYEKDHRFTILNITQKGYEALAVHNEFAKKLSDFYAKRMTDEQFNWVQETFLGVQEGLKDYREELLKKD</sequence>
<dbReference type="PROSITE" id="PS50995">
    <property type="entry name" value="HTH_MARR_2"/>
    <property type="match status" value="1"/>
</dbReference>
<evidence type="ECO:0000256" key="6">
    <source>
        <dbReference type="ARBA" id="ARBA00047188"/>
    </source>
</evidence>
<dbReference type="InterPro" id="IPR036390">
    <property type="entry name" value="WH_DNA-bd_sf"/>
</dbReference>
<dbReference type="GO" id="GO:0003677">
    <property type="term" value="F:DNA binding"/>
    <property type="evidence" value="ECO:0007669"/>
    <property type="project" value="UniProtKB-KW"/>
</dbReference>
<feature type="domain" description="HTH marR-type" evidence="8">
    <location>
        <begin position="1"/>
        <end position="144"/>
    </location>
</feature>
<dbReference type="RefSeq" id="WP_051550673.1">
    <property type="nucleotide sequence ID" value="NZ_JNKN01000022.1"/>
</dbReference>